<evidence type="ECO:0000256" key="1">
    <source>
        <dbReference type="ARBA" id="ARBA00005104"/>
    </source>
</evidence>
<dbReference type="InterPro" id="IPR002734">
    <property type="entry name" value="RibDG_C"/>
</dbReference>
<dbReference type="Pfam" id="PF01872">
    <property type="entry name" value="RibD_C"/>
    <property type="match status" value="1"/>
</dbReference>
<dbReference type="InterPro" id="IPR024072">
    <property type="entry name" value="DHFR-like_dom_sf"/>
</dbReference>
<name>A0ABU7KFU7_9ACTN</name>
<feature type="domain" description="Bacterial bifunctional deaminase-reductase C-terminal" evidence="4">
    <location>
        <begin position="37"/>
        <end position="238"/>
    </location>
</feature>
<dbReference type="RefSeq" id="WP_330094871.1">
    <property type="nucleotide sequence ID" value="NZ_JAUZMY010000041.1"/>
</dbReference>
<evidence type="ECO:0000259" key="4">
    <source>
        <dbReference type="Pfam" id="PF01872"/>
    </source>
</evidence>
<keyword evidence="2" id="KW-0521">NADP</keyword>
<accession>A0ABU7KFU7</accession>
<organism evidence="5 6">
    <name type="scientific">Nocardiopsis codii</name>
    <dbReference type="NCBI Taxonomy" id="3065942"/>
    <lineage>
        <taxon>Bacteria</taxon>
        <taxon>Bacillati</taxon>
        <taxon>Actinomycetota</taxon>
        <taxon>Actinomycetes</taxon>
        <taxon>Streptosporangiales</taxon>
        <taxon>Nocardiopsidaceae</taxon>
        <taxon>Nocardiopsis</taxon>
    </lineage>
</organism>
<dbReference type="InterPro" id="IPR050765">
    <property type="entry name" value="Riboflavin_Biosynth_HTPR"/>
</dbReference>
<dbReference type="PANTHER" id="PTHR38011:SF7">
    <property type="entry name" value="2,5-DIAMINO-6-RIBOSYLAMINO-4(3H)-PYRIMIDINONE 5'-PHOSPHATE REDUCTASE"/>
    <property type="match status" value="1"/>
</dbReference>
<keyword evidence="3" id="KW-0560">Oxidoreductase</keyword>
<evidence type="ECO:0000313" key="5">
    <source>
        <dbReference type="EMBL" id="MEE2041111.1"/>
    </source>
</evidence>
<dbReference type="SUPFAM" id="SSF53597">
    <property type="entry name" value="Dihydrofolate reductase-like"/>
    <property type="match status" value="1"/>
</dbReference>
<dbReference type="Proteomes" id="UP001356095">
    <property type="component" value="Unassembled WGS sequence"/>
</dbReference>
<sequence length="264" mass="26387">MRLLLNDVLPGGASPGELLDEAALEGLYAYPDAAGRPWVRANMVATLDGAAAGNDGRTGTINTPADLVVYTLLRDLADVVLVGAGTARAEGYGRPGPRTGNRAALAVAEGRAAHPELAVVSRTAAVPPLLAAAPEDGAADGGRGGVLMVTCAAAGEEALDRARDALGADRVLVVGGDSVDLPAAVGALAGRGLPRVLCEGGPSLLADVAAAGLLDELCLTVVPLLAGGVERRVAVGAVADRPLVPRVLIESGGTLLQRWTRPGA</sequence>
<dbReference type="EMBL" id="JAUZMY010000041">
    <property type="protein sequence ID" value="MEE2041111.1"/>
    <property type="molecule type" value="Genomic_DNA"/>
</dbReference>
<evidence type="ECO:0000256" key="3">
    <source>
        <dbReference type="ARBA" id="ARBA00023002"/>
    </source>
</evidence>
<evidence type="ECO:0000313" key="6">
    <source>
        <dbReference type="Proteomes" id="UP001356095"/>
    </source>
</evidence>
<dbReference type="Gene3D" id="3.40.430.10">
    <property type="entry name" value="Dihydrofolate Reductase, subunit A"/>
    <property type="match status" value="1"/>
</dbReference>
<gene>
    <name evidence="5" type="ORF">Q8791_28195</name>
</gene>
<dbReference type="PANTHER" id="PTHR38011">
    <property type="entry name" value="DIHYDROFOLATE REDUCTASE FAMILY PROTEIN (AFU_ORTHOLOGUE AFUA_8G06820)"/>
    <property type="match status" value="1"/>
</dbReference>
<comment type="caution">
    <text evidence="5">The sequence shown here is derived from an EMBL/GenBank/DDBJ whole genome shotgun (WGS) entry which is preliminary data.</text>
</comment>
<evidence type="ECO:0000256" key="2">
    <source>
        <dbReference type="ARBA" id="ARBA00022857"/>
    </source>
</evidence>
<protein>
    <submittedName>
        <fullName evidence="5">Dihydrofolate reductase family protein</fullName>
    </submittedName>
</protein>
<reference evidence="5 6" key="1">
    <citation type="submission" date="2023-08" db="EMBL/GenBank/DDBJ databases">
        <authorList>
            <person name="Girao M."/>
            <person name="Carvalho M.F."/>
        </authorList>
    </citation>
    <scope>NUCLEOTIDE SEQUENCE [LARGE SCALE GENOMIC DNA]</scope>
    <source>
        <strain evidence="5 6">CT-R113</strain>
    </source>
</reference>
<proteinExistence type="predicted"/>
<comment type="pathway">
    <text evidence="1">Cofactor biosynthesis; riboflavin biosynthesis.</text>
</comment>
<keyword evidence="6" id="KW-1185">Reference proteome</keyword>